<dbReference type="InterPro" id="IPR044688">
    <property type="entry name" value="SCI-1-like"/>
</dbReference>
<dbReference type="STRING" id="404692.A0A0J6YGF4"/>
<feature type="region of interest" description="Disordered" evidence="1">
    <location>
        <begin position="1"/>
        <end position="49"/>
    </location>
</feature>
<feature type="compositionally biased region" description="Polar residues" evidence="1">
    <location>
        <begin position="137"/>
        <end position="151"/>
    </location>
</feature>
<dbReference type="Proteomes" id="UP000054565">
    <property type="component" value="Unassembled WGS sequence"/>
</dbReference>
<dbReference type="EMBL" id="DS028097">
    <property type="protein sequence ID" value="KMP07781.1"/>
    <property type="molecule type" value="Genomic_DNA"/>
</dbReference>
<protein>
    <recommendedName>
        <fullName evidence="4">RNA helicase HEL117</fullName>
    </recommendedName>
</protein>
<proteinExistence type="predicted"/>
<evidence type="ECO:0000256" key="1">
    <source>
        <dbReference type="SAM" id="MobiDB-lite"/>
    </source>
</evidence>
<dbReference type="PANTHER" id="PTHR34117">
    <property type="entry name" value="STYLE CELL-CYCLE INHIBITOR 1"/>
    <property type="match status" value="1"/>
</dbReference>
<evidence type="ECO:0000313" key="2">
    <source>
        <dbReference type="EMBL" id="KMP07781.1"/>
    </source>
</evidence>
<dbReference type="AlphaFoldDB" id="A0A0J6YGF4"/>
<evidence type="ECO:0000313" key="3">
    <source>
        <dbReference type="Proteomes" id="UP000054565"/>
    </source>
</evidence>
<reference evidence="3" key="1">
    <citation type="journal article" date="2010" name="Genome Res.">
        <title>Population genomic sequencing of Coccidioides fungi reveals recent hybridization and transposon control.</title>
        <authorList>
            <person name="Neafsey D.E."/>
            <person name="Barker B.M."/>
            <person name="Sharpton T.J."/>
            <person name="Stajich J.E."/>
            <person name="Park D.J."/>
            <person name="Whiston E."/>
            <person name="Hung C.-Y."/>
            <person name="McMahan C."/>
            <person name="White J."/>
            <person name="Sykes S."/>
            <person name="Heiman D."/>
            <person name="Young S."/>
            <person name="Zeng Q."/>
            <person name="Abouelleil A."/>
            <person name="Aftuck L."/>
            <person name="Bessette D."/>
            <person name="Brown A."/>
            <person name="FitzGerald M."/>
            <person name="Lui A."/>
            <person name="Macdonald J.P."/>
            <person name="Priest M."/>
            <person name="Orbach M.J."/>
            <person name="Galgiani J.N."/>
            <person name="Kirkland T.N."/>
            <person name="Cole G.T."/>
            <person name="Birren B.W."/>
            <person name="Henn M.R."/>
            <person name="Taylor J.W."/>
            <person name="Rounsley S.D."/>
        </authorList>
    </citation>
    <scope>NUCLEOTIDE SEQUENCE [LARGE SCALE GENOMIC DNA]</scope>
    <source>
        <strain evidence="3">RMSCC 2394</strain>
    </source>
</reference>
<evidence type="ECO:0008006" key="4">
    <source>
        <dbReference type="Google" id="ProtNLM"/>
    </source>
</evidence>
<feature type="compositionally biased region" description="Low complexity" evidence="1">
    <location>
        <begin position="9"/>
        <end position="27"/>
    </location>
</feature>
<organism evidence="2 3">
    <name type="scientific">Coccidioides immitis RMSCC 2394</name>
    <dbReference type="NCBI Taxonomy" id="404692"/>
    <lineage>
        <taxon>Eukaryota</taxon>
        <taxon>Fungi</taxon>
        <taxon>Dikarya</taxon>
        <taxon>Ascomycota</taxon>
        <taxon>Pezizomycotina</taxon>
        <taxon>Eurotiomycetes</taxon>
        <taxon>Eurotiomycetidae</taxon>
        <taxon>Onygenales</taxon>
        <taxon>Onygenaceae</taxon>
        <taxon>Coccidioides</taxon>
    </lineage>
</organism>
<gene>
    <name evidence="2" type="ORF">CIRG_07462</name>
</gene>
<feature type="compositionally biased region" description="Basic and acidic residues" evidence="1">
    <location>
        <begin position="260"/>
        <end position="302"/>
    </location>
</feature>
<sequence length="380" mass="43785">MNRLRHSRLSPSFSRSRSRSPRGSSNRHFNRRRRDTPKSSHADSARPSLPFSAMSLSKRDLAHYEPMFAMYLDIQKGIDLAELSERETKGRWKSFIGKWNRGELAEGWYDPKTFEKARDSAFSRGSVNARSAVGLSGRQSSSYNEYSGRNRSTTRRDTRGSLPYDHARATQISEQLGPPDKTSEGSEEEEEEEEGSYGPQVPTENAALSVYRDDVRRVDKSGPKVPTMQDLQLRREDQLSSAQEACEEARISHKHSLKSHKSELRRFEDEIAPRAEPGTHERRVEKRREAAFANREFAESRRGASPGEAPDAELMGGASDLEMLKREREKEMRKKNEREIRKEEILRARAAEREERLKSYRKKEEETMTYLRALAKEKFG</sequence>
<accession>A0A0J6YGF4</accession>
<name>A0A0J6YGF4_COCIT</name>
<feature type="compositionally biased region" description="Acidic residues" evidence="1">
    <location>
        <begin position="185"/>
        <end position="195"/>
    </location>
</feature>
<dbReference type="PANTHER" id="PTHR34117:SF1">
    <property type="entry name" value="STYLE CELL-CYCLE INHIBITOR 1"/>
    <property type="match status" value="1"/>
</dbReference>
<dbReference type="OrthoDB" id="2139939at2759"/>
<feature type="region of interest" description="Disordered" evidence="1">
    <location>
        <begin position="121"/>
        <end position="322"/>
    </location>
</feature>
<feature type="compositionally biased region" description="Basic and acidic residues" evidence="1">
    <location>
        <begin position="211"/>
        <end position="222"/>
    </location>
</feature>